<comment type="caution">
    <text evidence="2">The sequence shown here is derived from an EMBL/GenBank/DDBJ whole genome shotgun (WGS) entry which is preliminary data.</text>
</comment>
<dbReference type="Gene3D" id="3.40.50.1820">
    <property type="entry name" value="alpha/beta hydrolase"/>
    <property type="match status" value="1"/>
</dbReference>
<dbReference type="SUPFAM" id="SSF53474">
    <property type="entry name" value="alpha/beta-Hydrolases"/>
    <property type="match status" value="1"/>
</dbReference>
<keyword evidence="3" id="KW-1185">Reference proteome</keyword>
<name>A0ABW1WJP1_9BACL</name>
<dbReference type="Pfam" id="PF01738">
    <property type="entry name" value="DLH"/>
    <property type="match status" value="1"/>
</dbReference>
<dbReference type="GO" id="GO:0016787">
    <property type="term" value="F:hydrolase activity"/>
    <property type="evidence" value="ECO:0007669"/>
    <property type="project" value="UniProtKB-KW"/>
</dbReference>
<proteinExistence type="predicted"/>
<reference evidence="3" key="1">
    <citation type="journal article" date="2019" name="Int. J. Syst. Evol. Microbiol.">
        <title>The Global Catalogue of Microorganisms (GCM) 10K type strain sequencing project: providing services to taxonomists for standard genome sequencing and annotation.</title>
        <authorList>
            <consortium name="The Broad Institute Genomics Platform"/>
            <consortium name="The Broad Institute Genome Sequencing Center for Infectious Disease"/>
            <person name="Wu L."/>
            <person name="Ma J."/>
        </authorList>
    </citation>
    <scope>NUCLEOTIDE SEQUENCE [LARGE SCALE GENOMIC DNA]</scope>
    <source>
        <strain evidence="3">CCUG 42001</strain>
    </source>
</reference>
<sequence length="209" mass="23954">MAYHYLFNEGKSERAPIFILLHGTGGDEYSLLPLMQMIAPDAAVLSLRGNRVENGMNRFFNRFPDGRIDVEDMVEETEHLHQFLTSFGERHGFHERKVIAMGYSNGANMIVSTLYHVNPVFHGALLFRGTDYRPMDHFPKLKGVSIFISAGSNDPLVPKESTVKMIHKFKESQATVRDHWTVSGHQLIESEIHAAQKWFESLNNEKYFK</sequence>
<dbReference type="InterPro" id="IPR002925">
    <property type="entry name" value="Dienelactn_hydro"/>
</dbReference>
<dbReference type="EMBL" id="JBHSTQ010000012">
    <property type="protein sequence ID" value="MFC6387260.1"/>
    <property type="molecule type" value="Genomic_DNA"/>
</dbReference>
<evidence type="ECO:0000313" key="2">
    <source>
        <dbReference type="EMBL" id="MFC6387260.1"/>
    </source>
</evidence>
<evidence type="ECO:0000313" key="3">
    <source>
        <dbReference type="Proteomes" id="UP001596267"/>
    </source>
</evidence>
<dbReference type="InterPro" id="IPR029058">
    <property type="entry name" value="AB_hydrolase_fold"/>
</dbReference>
<organism evidence="2 3">
    <name type="scientific">Sporolactobacillus kofuensis</name>
    <dbReference type="NCBI Taxonomy" id="269672"/>
    <lineage>
        <taxon>Bacteria</taxon>
        <taxon>Bacillati</taxon>
        <taxon>Bacillota</taxon>
        <taxon>Bacilli</taxon>
        <taxon>Bacillales</taxon>
        <taxon>Sporolactobacillaceae</taxon>
        <taxon>Sporolactobacillus</taxon>
    </lineage>
</organism>
<feature type="domain" description="Dienelactone hydrolase" evidence="1">
    <location>
        <begin position="88"/>
        <end position="177"/>
    </location>
</feature>
<dbReference type="Proteomes" id="UP001596267">
    <property type="component" value="Unassembled WGS sequence"/>
</dbReference>
<dbReference type="RefSeq" id="WP_253076860.1">
    <property type="nucleotide sequence ID" value="NZ_JAMXWN010000012.1"/>
</dbReference>
<keyword evidence="2" id="KW-0378">Hydrolase</keyword>
<accession>A0ABW1WJP1</accession>
<evidence type="ECO:0000259" key="1">
    <source>
        <dbReference type="Pfam" id="PF01738"/>
    </source>
</evidence>
<gene>
    <name evidence="2" type="ORF">ACFP7A_11650</name>
</gene>
<protein>
    <submittedName>
        <fullName evidence="2">Alpha/beta hydrolase</fullName>
    </submittedName>
</protein>